<organism evidence="1 2">
    <name type="scientific">Metallumcola ferriviriculae</name>
    <dbReference type="NCBI Taxonomy" id="3039180"/>
    <lineage>
        <taxon>Bacteria</taxon>
        <taxon>Bacillati</taxon>
        <taxon>Bacillota</taxon>
        <taxon>Clostridia</taxon>
        <taxon>Neomoorellales</taxon>
        <taxon>Desulfitibacteraceae</taxon>
        <taxon>Metallumcola</taxon>
    </lineage>
</organism>
<protein>
    <submittedName>
        <fullName evidence="1">Uncharacterized protein</fullName>
    </submittedName>
</protein>
<dbReference type="RefSeq" id="WP_366924485.1">
    <property type="nucleotide sequence ID" value="NZ_CP121694.1"/>
</dbReference>
<evidence type="ECO:0000313" key="2">
    <source>
        <dbReference type="Proteomes" id="UP001329915"/>
    </source>
</evidence>
<reference evidence="1 2" key="1">
    <citation type="submission" date="2023-04" db="EMBL/GenBank/DDBJ databases">
        <authorList>
            <person name="Hsu D."/>
        </authorList>
    </citation>
    <scope>NUCLEOTIDE SEQUENCE [LARGE SCALE GENOMIC DNA]</scope>
    <source>
        <strain evidence="1 2">MK1</strain>
    </source>
</reference>
<evidence type="ECO:0000313" key="1">
    <source>
        <dbReference type="EMBL" id="WRO21654.1"/>
    </source>
</evidence>
<dbReference type="KEGG" id="dbc:MFMK1_001464"/>
<dbReference type="AlphaFoldDB" id="A0AAU0ULL9"/>
<dbReference type="InterPro" id="IPR054055">
    <property type="entry name" value="YpzH"/>
</dbReference>
<keyword evidence="2" id="KW-1185">Reference proteome</keyword>
<accession>A0AAU0ULL9</accession>
<dbReference type="Pfam" id="PF21835">
    <property type="entry name" value="YIEGIA_cap"/>
    <property type="match status" value="1"/>
</dbReference>
<dbReference type="Proteomes" id="UP001329915">
    <property type="component" value="Chromosome"/>
</dbReference>
<sequence length="67" mass="7424">MSENIGKPKAEILAIITLNKERVLGGKQLTLLAQNEEEQKNMTLEIAKGIKADVIKMKTGDYLIVQV</sequence>
<proteinExistence type="predicted"/>
<gene>
    <name evidence="1" type="ORF">MFMK1_001464</name>
</gene>
<name>A0AAU0ULL9_9FIRM</name>
<dbReference type="EMBL" id="CP121694">
    <property type="protein sequence ID" value="WRO21654.1"/>
    <property type="molecule type" value="Genomic_DNA"/>
</dbReference>